<keyword evidence="1" id="KW-0614">Plasmid</keyword>
<proteinExistence type="predicted"/>
<dbReference type="KEGG" id="ppd:Ppro_3750"/>
<dbReference type="Proteomes" id="UP000006732">
    <property type="component" value="Plasmid pPRO1"/>
</dbReference>
<organism evidence="1 2">
    <name type="scientific">Pelobacter propionicus (strain DSM 2379 / NBRC 103807 / OttBd1)</name>
    <dbReference type="NCBI Taxonomy" id="338966"/>
    <lineage>
        <taxon>Bacteria</taxon>
        <taxon>Pseudomonadati</taxon>
        <taxon>Thermodesulfobacteriota</taxon>
        <taxon>Desulfuromonadia</taxon>
        <taxon>Desulfuromonadales</taxon>
        <taxon>Desulfuromonadaceae</taxon>
        <taxon>Pelobacter</taxon>
    </lineage>
</organism>
<accession>A0R844</accession>
<evidence type="ECO:0000313" key="2">
    <source>
        <dbReference type="Proteomes" id="UP000006732"/>
    </source>
</evidence>
<geneLocation type="plasmid" evidence="1 2">
    <name>pPRO1</name>
</geneLocation>
<protein>
    <submittedName>
        <fullName evidence="1">Uncharacterized protein</fullName>
    </submittedName>
</protein>
<dbReference type="AlphaFoldDB" id="A0R844"/>
<name>A0R844_PELPD</name>
<gene>
    <name evidence="1" type="ordered locus">Ppro_3750</name>
</gene>
<sequence>MYKGQQHVCLMQGVSGFVGNVDLWILSAGYGLIPAGKTIVPYECTFAGMGQKKLRSWAGQLNVPGDFRAVVKKPCDLLLILLGKDYLSACSIDGSICFGGPTLLFCGSDGANKIPNLPHLRKIILGRGDATRFRSGLISLKGRVAALLLRAIGNKKLPVSELLNPQCDILSALEYRL</sequence>
<keyword evidence="2" id="KW-1185">Reference proteome</keyword>
<dbReference type="eggNOG" id="COG3022">
    <property type="taxonomic scope" value="Bacteria"/>
</dbReference>
<dbReference type="EMBL" id="CP000483">
    <property type="protein sequence ID" value="ABL01341.1"/>
    <property type="molecule type" value="Genomic_DNA"/>
</dbReference>
<evidence type="ECO:0000313" key="1">
    <source>
        <dbReference type="EMBL" id="ABL01341.1"/>
    </source>
</evidence>
<dbReference type="HOGENOM" id="CLU_1516529_0_0_7"/>
<reference evidence="1 2" key="1">
    <citation type="submission" date="2006-10" db="EMBL/GenBank/DDBJ databases">
        <title>Complete sequence of plasmid pPRO1 of Pelobacter propionicus DSM 2379.</title>
        <authorList>
            <consortium name="US DOE Joint Genome Institute"/>
            <person name="Copeland A."/>
            <person name="Lucas S."/>
            <person name="Lapidus A."/>
            <person name="Barry K."/>
            <person name="Detter J.C."/>
            <person name="Glavina del Rio T."/>
            <person name="Hammon N."/>
            <person name="Israni S."/>
            <person name="Dalin E."/>
            <person name="Tice H."/>
            <person name="Pitluck S."/>
            <person name="Saunders E."/>
            <person name="Brettin T."/>
            <person name="Bruce D."/>
            <person name="Han C."/>
            <person name="Tapia R."/>
            <person name="Schmutz J."/>
            <person name="Larimer F."/>
            <person name="Land M."/>
            <person name="Hauser L."/>
            <person name="Kyrpides N."/>
            <person name="Kim E."/>
            <person name="Lovley D."/>
            <person name="Richardson P."/>
        </authorList>
    </citation>
    <scope>NUCLEOTIDE SEQUENCE [LARGE SCALE GENOMIC DNA]</scope>
    <source>
        <strain evidence="2">DSM 2379 / NBRC 103807 / OttBd1</strain>
        <plasmid evidence="2">Plasmid pPRO1</plasmid>
    </source>
</reference>